<name>A0A1D6ETV7_MAIZE</name>
<dbReference type="Pfam" id="PF02190">
    <property type="entry name" value="LON_substr_bdg"/>
    <property type="match status" value="1"/>
</dbReference>
<dbReference type="GO" id="GO:0004252">
    <property type="term" value="F:serine-type endopeptidase activity"/>
    <property type="evidence" value="ECO:0007669"/>
    <property type="project" value="InterPro"/>
</dbReference>
<reference evidence="1" key="1">
    <citation type="submission" date="2015-12" db="EMBL/GenBank/DDBJ databases">
        <title>Update maize B73 reference genome by single molecule sequencing technologies.</title>
        <authorList>
            <consortium name="Maize Genome Sequencing Project"/>
            <person name="Ware D."/>
        </authorList>
    </citation>
    <scope>NUCLEOTIDE SEQUENCE [LARGE SCALE GENOMIC DNA]</scope>
    <source>
        <tissue evidence="1">Seedling</tissue>
    </source>
</reference>
<dbReference type="GO" id="GO:0006508">
    <property type="term" value="P:proteolysis"/>
    <property type="evidence" value="ECO:0007669"/>
    <property type="project" value="UniProtKB-KW"/>
</dbReference>
<dbReference type="PANTHER" id="PTHR10046">
    <property type="entry name" value="ATP DEPENDENT LON PROTEASE FAMILY MEMBER"/>
    <property type="match status" value="1"/>
</dbReference>
<proteinExistence type="predicted"/>
<sequence length="176" mass="19008">MADSPVELPNRLAILPFRNKVLLPGAIVRIRCTNPSSVKLVEQELWQKEDKGLIGVLPVRDSEATAIGSLLSPGVGSDSGGGGSKAVGSAGESSKQHLKNGKEPIQWHTKGVAARALHLSRGVEKPSGRVTYIVVLEGLCRFSVQELNARGPYHFARVSRLDMTKTGKVLNKRNFF</sequence>
<dbReference type="AlphaFoldDB" id="A0A1D6ETV7"/>
<dbReference type="GO" id="GO:0004176">
    <property type="term" value="F:ATP-dependent peptidase activity"/>
    <property type="evidence" value="ECO:0007669"/>
    <property type="project" value="InterPro"/>
</dbReference>
<dbReference type="SMART" id="SM00464">
    <property type="entry name" value="LON"/>
    <property type="match status" value="1"/>
</dbReference>
<dbReference type="GO" id="GO:0005524">
    <property type="term" value="F:ATP binding"/>
    <property type="evidence" value="ECO:0007669"/>
    <property type="project" value="InterPro"/>
</dbReference>
<dbReference type="GO" id="GO:0030163">
    <property type="term" value="P:protein catabolic process"/>
    <property type="evidence" value="ECO:0007669"/>
    <property type="project" value="InterPro"/>
</dbReference>
<keyword evidence="1" id="KW-0645">Protease</keyword>
<dbReference type="SUPFAM" id="SSF88697">
    <property type="entry name" value="PUA domain-like"/>
    <property type="match status" value="1"/>
</dbReference>
<gene>
    <name evidence="1" type="ORF">ZEAMMB73_Zm00001d006214</name>
</gene>
<dbReference type="InterPro" id="IPR027065">
    <property type="entry name" value="Lon_Prtase"/>
</dbReference>
<feature type="non-terminal residue" evidence="1">
    <location>
        <position position="176"/>
    </location>
</feature>
<dbReference type="Gene3D" id="2.30.130.40">
    <property type="entry name" value="LON domain-like"/>
    <property type="match status" value="1"/>
</dbReference>
<dbReference type="EMBL" id="CM007648">
    <property type="protein sequence ID" value="ONM23106.1"/>
    <property type="molecule type" value="Genomic_DNA"/>
</dbReference>
<evidence type="ECO:0000313" key="1">
    <source>
        <dbReference type="EMBL" id="ONM23106.1"/>
    </source>
</evidence>
<dbReference type="PROSITE" id="PS51787">
    <property type="entry name" value="LON_N"/>
    <property type="match status" value="1"/>
</dbReference>
<dbReference type="InterPro" id="IPR015947">
    <property type="entry name" value="PUA-like_sf"/>
</dbReference>
<keyword evidence="1" id="KW-0378">Hydrolase</keyword>
<accession>A0A1D6ETV7</accession>
<dbReference type="InterPro" id="IPR003111">
    <property type="entry name" value="Lon_prtase_N"/>
</dbReference>
<organism evidence="1">
    <name type="scientific">Zea mays</name>
    <name type="common">Maize</name>
    <dbReference type="NCBI Taxonomy" id="4577"/>
    <lineage>
        <taxon>Eukaryota</taxon>
        <taxon>Viridiplantae</taxon>
        <taxon>Streptophyta</taxon>
        <taxon>Embryophyta</taxon>
        <taxon>Tracheophyta</taxon>
        <taxon>Spermatophyta</taxon>
        <taxon>Magnoliopsida</taxon>
        <taxon>Liliopsida</taxon>
        <taxon>Poales</taxon>
        <taxon>Poaceae</taxon>
        <taxon>PACMAD clade</taxon>
        <taxon>Panicoideae</taxon>
        <taxon>Andropogonodae</taxon>
        <taxon>Andropogoneae</taxon>
        <taxon>Tripsacinae</taxon>
        <taxon>Zea</taxon>
    </lineage>
</organism>
<protein>
    <submittedName>
        <fullName evidence="1">Lon protease homolog 2 peroxisomal</fullName>
    </submittedName>
</protein>
<dbReference type="InterPro" id="IPR046336">
    <property type="entry name" value="Lon_prtase_N_sf"/>
</dbReference>